<sequence>MLDIGIDGSRPTFRINVNARPPIQPKISFNDDNDSIVNEKLSDHSNEILGDHSNESLSDHSMNIHNHPMNVENQPVDAEDPERECCEEIL</sequence>
<evidence type="ECO:0000313" key="3">
    <source>
        <dbReference type="Proteomes" id="UP001371456"/>
    </source>
</evidence>
<evidence type="ECO:0000313" key="2">
    <source>
        <dbReference type="EMBL" id="KAK6777959.1"/>
    </source>
</evidence>
<keyword evidence="3" id="KW-1185">Reference proteome</keyword>
<feature type="region of interest" description="Disordered" evidence="1">
    <location>
        <begin position="43"/>
        <end position="82"/>
    </location>
</feature>
<comment type="caution">
    <text evidence="2">The sequence shown here is derived from an EMBL/GenBank/DDBJ whole genome shotgun (WGS) entry which is preliminary data.</text>
</comment>
<organism evidence="2 3">
    <name type="scientific">Solanum bulbocastanum</name>
    <name type="common">Wild potato</name>
    <dbReference type="NCBI Taxonomy" id="147425"/>
    <lineage>
        <taxon>Eukaryota</taxon>
        <taxon>Viridiplantae</taxon>
        <taxon>Streptophyta</taxon>
        <taxon>Embryophyta</taxon>
        <taxon>Tracheophyta</taxon>
        <taxon>Spermatophyta</taxon>
        <taxon>Magnoliopsida</taxon>
        <taxon>eudicotyledons</taxon>
        <taxon>Gunneridae</taxon>
        <taxon>Pentapetalae</taxon>
        <taxon>asterids</taxon>
        <taxon>lamiids</taxon>
        <taxon>Solanales</taxon>
        <taxon>Solanaceae</taxon>
        <taxon>Solanoideae</taxon>
        <taxon>Solaneae</taxon>
        <taxon>Solanum</taxon>
    </lineage>
</organism>
<feature type="compositionally biased region" description="Basic and acidic residues" evidence="1">
    <location>
        <begin position="43"/>
        <end position="58"/>
    </location>
</feature>
<evidence type="ECO:0000256" key="1">
    <source>
        <dbReference type="SAM" id="MobiDB-lite"/>
    </source>
</evidence>
<gene>
    <name evidence="2" type="ORF">RDI58_024677</name>
</gene>
<proteinExistence type="predicted"/>
<reference evidence="2 3" key="1">
    <citation type="submission" date="2024-02" db="EMBL/GenBank/DDBJ databases">
        <title>de novo genome assembly of Solanum bulbocastanum strain 11H21.</title>
        <authorList>
            <person name="Hosaka A.J."/>
        </authorList>
    </citation>
    <scope>NUCLEOTIDE SEQUENCE [LARGE SCALE GENOMIC DNA]</scope>
    <source>
        <tissue evidence="2">Young leaves</tissue>
    </source>
</reference>
<protein>
    <submittedName>
        <fullName evidence="2">Uncharacterized protein</fullName>
    </submittedName>
</protein>
<dbReference type="AlphaFoldDB" id="A0AAN8SYP4"/>
<dbReference type="Proteomes" id="UP001371456">
    <property type="component" value="Unassembled WGS sequence"/>
</dbReference>
<dbReference type="EMBL" id="JBANQN010000010">
    <property type="protein sequence ID" value="KAK6777959.1"/>
    <property type="molecule type" value="Genomic_DNA"/>
</dbReference>
<accession>A0AAN8SYP4</accession>
<name>A0AAN8SYP4_SOLBU</name>